<dbReference type="EMBL" id="HBUF01011606">
    <property type="protein sequence ID" value="CAG6608400.1"/>
    <property type="molecule type" value="Transcribed_RNA"/>
</dbReference>
<protein>
    <submittedName>
        <fullName evidence="1">Uncharacterized protein</fullName>
    </submittedName>
</protein>
<dbReference type="EMBL" id="HBUF01536927">
    <property type="protein sequence ID" value="CAG6753601.1"/>
    <property type="molecule type" value="Transcribed_RNA"/>
</dbReference>
<accession>A0A8D8WJP0</accession>
<dbReference type="EMBL" id="HBUF01203244">
    <property type="protein sequence ID" value="CAG6662657.1"/>
    <property type="molecule type" value="Transcribed_RNA"/>
</dbReference>
<dbReference type="AlphaFoldDB" id="A0A8D8WJP0"/>
<name>A0A8D8WJP0_9HEMI</name>
<sequence>MNRSLSVARTMGPSSSIPGAVIDHAPELGSMSPDLLQGQGAQSQGITHRNTPTVRKQLSILRASASFRDMDIGFLNRTSSCLFILDFLLLDISLEASLLAAEIEGLFVLVLLEIMWNPCSLTNLVISSSEESDSLIT</sequence>
<evidence type="ECO:0000313" key="1">
    <source>
        <dbReference type="EMBL" id="CAG6662657.1"/>
    </source>
</evidence>
<dbReference type="EMBL" id="HBUF01011605">
    <property type="protein sequence ID" value="CAG6608399.1"/>
    <property type="molecule type" value="Transcribed_RNA"/>
</dbReference>
<reference evidence="1" key="1">
    <citation type="submission" date="2021-05" db="EMBL/GenBank/DDBJ databases">
        <authorList>
            <person name="Alioto T."/>
            <person name="Alioto T."/>
            <person name="Gomez Garrido J."/>
        </authorList>
    </citation>
    <scope>NUCLEOTIDE SEQUENCE</scope>
</reference>
<dbReference type="EMBL" id="HBUF01367772">
    <property type="protein sequence ID" value="CAG6724482.1"/>
    <property type="molecule type" value="Transcribed_RNA"/>
</dbReference>
<proteinExistence type="predicted"/>
<dbReference type="EMBL" id="HBUF01203243">
    <property type="protein sequence ID" value="CAG6662656.1"/>
    <property type="molecule type" value="Transcribed_RNA"/>
</dbReference>
<dbReference type="EMBL" id="HBUF01367771">
    <property type="protein sequence ID" value="CAG6724481.1"/>
    <property type="molecule type" value="Transcribed_RNA"/>
</dbReference>
<dbReference type="EMBL" id="HBUF01536928">
    <property type="protein sequence ID" value="CAG6753602.1"/>
    <property type="molecule type" value="Transcribed_RNA"/>
</dbReference>
<organism evidence="1">
    <name type="scientific">Cacopsylla melanoneura</name>
    <dbReference type="NCBI Taxonomy" id="428564"/>
    <lineage>
        <taxon>Eukaryota</taxon>
        <taxon>Metazoa</taxon>
        <taxon>Ecdysozoa</taxon>
        <taxon>Arthropoda</taxon>
        <taxon>Hexapoda</taxon>
        <taxon>Insecta</taxon>
        <taxon>Pterygota</taxon>
        <taxon>Neoptera</taxon>
        <taxon>Paraneoptera</taxon>
        <taxon>Hemiptera</taxon>
        <taxon>Sternorrhyncha</taxon>
        <taxon>Psylloidea</taxon>
        <taxon>Psyllidae</taxon>
        <taxon>Psyllinae</taxon>
        <taxon>Cacopsylla</taxon>
    </lineage>
</organism>